<dbReference type="Pfam" id="PF13811">
    <property type="entry name" value="DUF4186"/>
    <property type="match status" value="1"/>
</dbReference>
<name>A0A2S6HCM3_9GAMM</name>
<dbReference type="RefSeq" id="WP_104429113.1">
    <property type="nucleotide sequence ID" value="NZ_PTIZ01000006.1"/>
</dbReference>
<sequence>MRDLDALFEALARSTFRSKFHLQGKDLVYLHAKGLPTVIVHAGDFIAKRLAPAELKNDGKQTPFRGHPVFVAQHATACCCRGCLEKWHRIPKGRALTPDEEAYVLKVLERWLHNEMNKPA</sequence>
<comment type="caution">
    <text evidence="1">The sequence shown here is derived from an EMBL/GenBank/DDBJ whole genome shotgun (WGS) entry which is preliminary data.</text>
</comment>
<accession>A0A2S6HCM3</accession>
<reference evidence="1 2" key="1">
    <citation type="submission" date="2018-02" db="EMBL/GenBank/DDBJ databases">
        <title>Subsurface microbial communities from deep shales in Ohio and West Virginia, USA.</title>
        <authorList>
            <person name="Wrighton K."/>
        </authorList>
    </citation>
    <scope>NUCLEOTIDE SEQUENCE [LARGE SCALE GENOMIC DNA]</scope>
    <source>
        <strain evidence="1 2">OWC-DMM</strain>
    </source>
</reference>
<dbReference type="Proteomes" id="UP000240010">
    <property type="component" value="Unassembled WGS sequence"/>
</dbReference>
<dbReference type="EMBL" id="PTIZ01000006">
    <property type="protein sequence ID" value="PPK75239.1"/>
    <property type="molecule type" value="Genomic_DNA"/>
</dbReference>
<proteinExistence type="predicted"/>
<protein>
    <submittedName>
        <fullName evidence="1">Uncharacterized protein DUF4186</fullName>
    </submittedName>
</protein>
<gene>
    <name evidence="1" type="ORF">B0F87_10686</name>
</gene>
<organism evidence="1 2">
    <name type="scientific">Methylobacter tundripaludum</name>
    <dbReference type="NCBI Taxonomy" id="173365"/>
    <lineage>
        <taxon>Bacteria</taxon>
        <taxon>Pseudomonadati</taxon>
        <taxon>Pseudomonadota</taxon>
        <taxon>Gammaproteobacteria</taxon>
        <taxon>Methylococcales</taxon>
        <taxon>Methylococcaceae</taxon>
        <taxon>Methylobacter</taxon>
    </lineage>
</organism>
<dbReference type="AlphaFoldDB" id="A0A2S6HCM3"/>
<evidence type="ECO:0000313" key="1">
    <source>
        <dbReference type="EMBL" id="PPK75239.1"/>
    </source>
</evidence>
<evidence type="ECO:0000313" key="2">
    <source>
        <dbReference type="Proteomes" id="UP000240010"/>
    </source>
</evidence>
<dbReference type="InterPro" id="IPR020378">
    <property type="entry name" value="DUF4186"/>
</dbReference>